<feature type="transmembrane region" description="Helical" evidence="7">
    <location>
        <begin position="485"/>
        <end position="508"/>
    </location>
</feature>
<feature type="transmembrane region" description="Helical" evidence="7">
    <location>
        <begin position="438"/>
        <end position="458"/>
    </location>
</feature>
<evidence type="ECO:0000313" key="10">
    <source>
        <dbReference type="Proteomes" id="UP001448207"/>
    </source>
</evidence>
<dbReference type="InterPro" id="IPR011701">
    <property type="entry name" value="MFS"/>
</dbReference>
<evidence type="ECO:0000259" key="8">
    <source>
        <dbReference type="PROSITE" id="PS50850"/>
    </source>
</evidence>
<dbReference type="SUPFAM" id="SSF103473">
    <property type="entry name" value="MFS general substrate transporter"/>
    <property type="match status" value="1"/>
</dbReference>
<feature type="transmembrane region" description="Helical" evidence="7">
    <location>
        <begin position="559"/>
        <end position="578"/>
    </location>
</feature>
<dbReference type="InterPro" id="IPR036259">
    <property type="entry name" value="MFS_trans_sf"/>
</dbReference>
<evidence type="ECO:0000256" key="1">
    <source>
        <dbReference type="ARBA" id="ARBA00004141"/>
    </source>
</evidence>
<dbReference type="Proteomes" id="UP001448207">
    <property type="component" value="Unassembled WGS sequence"/>
</dbReference>
<reference evidence="9 10" key="1">
    <citation type="submission" date="2024-04" db="EMBL/GenBank/DDBJ databases">
        <title>Symmetric and asymmetric DNA N6-adenine methylation regulates different biological responses in Mucorales.</title>
        <authorList>
            <consortium name="Lawrence Berkeley National Laboratory"/>
            <person name="Lax C."/>
            <person name="Mondo S.J."/>
            <person name="Osorio-Concepcion M."/>
            <person name="Muszewska A."/>
            <person name="Corrochano-Luque M."/>
            <person name="Gutierrez G."/>
            <person name="Riley R."/>
            <person name="Lipzen A."/>
            <person name="Guo J."/>
            <person name="Hundley H."/>
            <person name="Amirebrahimi M."/>
            <person name="Ng V."/>
            <person name="Lorenzo-Gutierrez D."/>
            <person name="Binder U."/>
            <person name="Yang J."/>
            <person name="Song Y."/>
            <person name="Canovas D."/>
            <person name="Navarro E."/>
            <person name="Freitag M."/>
            <person name="Gabaldon T."/>
            <person name="Grigoriev I.V."/>
            <person name="Corrochano L.M."/>
            <person name="Nicolas F.E."/>
            <person name="Garre V."/>
        </authorList>
    </citation>
    <scope>NUCLEOTIDE SEQUENCE [LARGE SCALE GENOMIC DNA]</scope>
    <source>
        <strain evidence="9 10">L51</strain>
    </source>
</reference>
<evidence type="ECO:0000313" key="9">
    <source>
        <dbReference type="EMBL" id="KAL0082829.1"/>
    </source>
</evidence>
<evidence type="ECO:0000256" key="6">
    <source>
        <dbReference type="SAM" id="MobiDB-lite"/>
    </source>
</evidence>
<keyword evidence="10" id="KW-1185">Reference proteome</keyword>
<evidence type="ECO:0000256" key="3">
    <source>
        <dbReference type="ARBA" id="ARBA00022692"/>
    </source>
</evidence>
<keyword evidence="4 7" id="KW-1133">Transmembrane helix</keyword>
<evidence type="ECO:0000256" key="5">
    <source>
        <dbReference type="ARBA" id="ARBA00023136"/>
    </source>
</evidence>
<feature type="transmembrane region" description="Helical" evidence="7">
    <location>
        <begin position="83"/>
        <end position="107"/>
    </location>
</feature>
<feature type="compositionally biased region" description="Polar residues" evidence="6">
    <location>
        <begin position="1"/>
        <end position="14"/>
    </location>
</feature>
<dbReference type="PANTHER" id="PTHR23504">
    <property type="entry name" value="MAJOR FACILITATOR SUPERFAMILY DOMAIN-CONTAINING PROTEIN 10"/>
    <property type="match status" value="1"/>
</dbReference>
<feature type="compositionally biased region" description="Polar residues" evidence="6">
    <location>
        <begin position="303"/>
        <end position="314"/>
    </location>
</feature>
<keyword evidence="3 7" id="KW-0812">Transmembrane</keyword>
<dbReference type="PANTHER" id="PTHR23504:SF15">
    <property type="entry name" value="MAJOR FACILITATOR SUPERFAMILY (MFS) PROFILE DOMAIN-CONTAINING PROTEIN"/>
    <property type="match status" value="1"/>
</dbReference>
<feature type="region of interest" description="Disordered" evidence="6">
    <location>
        <begin position="294"/>
        <end position="317"/>
    </location>
</feature>
<accession>A0ABR3AWZ5</accession>
<protein>
    <submittedName>
        <fullName evidence="9">Major facilitator superfamily domain-containing protein</fullName>
    </submittedName>
</protein>
<feature type="transmembrane region" description="Helical" evidence="7">
    <location>
        <begin position="372"/>
        <end position="392"/>
    </location>
</feature>
<dbReference type="Pfam" id="PF07690">
    <property type="entry name" value="MFS_1"/>
    <property type="match status" value="1"/>
</dbReference>
<feature type="transmembrane region" description="Helical" evidence="7">
    <location>
        <begin position="210"/>
        <end position="232"/>
    </location>
</feature>
<evidence type="ECO:0000256" key="2">
    <source>
        <dbReference type="ARBA" id="ARBA00022448"/>
    </source>
</evidence>
<sequence length="588" mass="65025">MDGLSKSYTDSIYSNDPREDTNALGLTHSINSNYSGSPHDSSAVEPRPRKMSKASLTSVFEDTEYNGLSVEPTPTPLPRLQMFIISIILFSEPLTSTILFPFIYFMIKDFHLSDDEKEIGAYAGWITSVFFLAQFSTAIQWGKISDNHGRRPVLLTGLIGNSISACMFGLSKNLWWAIGARAFCGIVNGNSGVARSMVSEITDSTNRAKAFSIFGFCWGIGMIAGPALGGYLSRPVEGFPEYFGDNEFLKEYPYFLPCFVSSIGSFIGFLIGYFYLNETNPLTIAKNIENEKAKQDEIRESNDTSSIRTNSNTDNDTERLLSADHQTSSAQTYKTFSNANDLDATGSQSTKAEEEPKKGYLNALSSVSRDSALLILAYSLFGFHSMVFDEILPLYFLAPTYAGGLGSTSPEFAKALSILGIQQLIIQFFVYPRLSRSFSTLVMTRFALVAFVFVYFLFPELSTVKEWVNMAIEDENTKDWVFRGVYMSLLFVRYLGNCLAFTSLMILVSNSAPAEALGTVNGVCQSCLSLVRAFAPTIGGTLWSISLRTGSGYPFDHHMVYYIIGTLAFFGLLQTYSIPADIASRGRR</sequence>
<evidence type="ECO:0000256" key="4">
    <source>
        <dbReference type="ARBA" id="ARBA00022989"/>
    </source>
</evidence>
<proteinExistence type="predicted"/>
<feature type="transmembrane region" description="Helical" evidence="7">
    <location>
        <begin position="252"/>
        <end position="276"/>
    </location>
</feature>
<dbReference type="EMBL" id="JBCLYO010000014">
    <property type="protein sequence ID" value="KAL0082829.1"/>
    <property type="molecule type" value="Genomic_DNA"/>
</dbReference>
<feature type="transmembrane region" description="Helical" evidence="7">
    <location>
        <begin position="119"/>
        <end position="141"/>
    </location>
</feature>
<dbReference type="InterPro" id="IPR020846">
    <property type="entry name" value="MFS_dom"/>
</dbReference>
<dbReference type="InterPro" id="IPR001958">
    <property type="entry name" value="Tet-R_TetA/multi-R_MdtG-like"/>
</dbReference>
<organism evidence="9 10">
    <name type="scientific">Phycomyces blakesleeanus</name>
    <dbReference type="NCBI Taxonomy" id="4837"/>
    <lineage>
        <taxon>Eukaryota</taxon>
        <taxon>Fungi</taxon>
        <taxon>Fungi incertae sedis</taxon>
        <taxon>Mucoromycota</taxon>
        <taxon>Mucoromycotina</taxon>
        <taxon>Mucoromycetes</taxon>
        <taxon>Mucorales</taxon>
        <taxon>Phycomycetaceae</taxon>
        <taxon>Phycomyces</taxon>
    </lineage>
</organism>
<dbReference type="PROSITE" id="PS50850">
    <property type="entry name" value="MFS"/>
    <property type="match status" value="1"/>
</dbReference>
<dbReference type="PRINTS" id="PR01035">
    <property type="entry name" value="TCRTETA"/>
</dbReference>
<feature type="compositionally biased region" description="Polar residues" evidence="6">
    <location>
        <begin position="28"/>
        <end position="40"/>
    </location>
</feature>
<feature type="region of interest" description="Disordered" evidence="6">
    <location>
        <begin position="1"/>
        <end position="48"/>
    </location>
</feature>
<comment type="subcellular location">
    <subcellularLocation>
        <location evidence="1">Membrane</location>
        <topology evidence="1">Multi-pass membrane protein</topology>
    </subcellularLocation>
</comment>
<keyword evidence="2" id="KW-0813">Transport</keyword>
<evidence type="ECO:0000256" key="7">
    <source>
        <dbReference type="SAM" id="Phobius"/>
    </source>
</evidence>
<feature type="domain" description="Major facilitator superfamily (MFS) profile" evidence="8">
    <location>
        <begin position="81"/>
        <end position="583"/>
    </location>
</feature>
<dbReference type="CDD" id="cd17330">
    <property type="entry name" value="MFS_SLC46_TetA_like"/>
    <property type="match status" value="1"/>
</dbReference>
<keyword evidence="5 7" id="KW-0472">Membrane</keyword>
<gene>
    <name evidence="9" type="ORF">J3Q64DRAFT_1750313</name>
</gene>
<dbReference type="Gene3D" id="1.20.1250.20">
    <property type="entry name" value="MFS general substrate transporter like domains"/>
    <property type="match status" value="1"/>
</dbReference>
<comment type="caution">
    <text evidence="9">The sequence shown here is derived from an EMBL/GenBank/DDBJ whole genome shotgun (WGS) entry which is preliminary data.</text>
</comment>
<name>A0ABR3AWZ5_PHYBL</name>